<evidence type="ECO:0000256" key="5">
    <source>
        <dbReference type="ARBA" id="ARBA00020295"/>
    </source>
</evidence>
<evidence type="ECO:0000256" key="11">
    <source>
        <dbReference type="ARBA" id="ARBA00031501"/>
    </source>
</evidence>
<evidence type="ECO:0000313" key="15">
    <source>
        <dbReference type="Proteomes" id="UP000593591"/>
    </source>
</evidence>
<reference evidence="13 15" key="1">
    <citation type="submission" date="2018-08" db="EMBL/GenBank/DDBJ databases">
        <title>The first complete genome of Treponema rectale (CHPAT), a commensal spirochete of the bovine rectum.</title>
        <authorList>
            <person name="Staton G.J."/>
            <person name="Clegg S.R."/>
            <person name="Carter S.D."/>
            <person name="Radford A.D."/>
            <person name="Darby A."/>
            <person name="Hall N."/>
            <person name="Birtles R.J."/>
            <person name="Evans N.J."/>
        </authorList>
    </citation>
    <scope>NUCLEOTIDE SEQUENCE [LARGE SCALE GENOMIC DNA]</scope>
    <source>
        <strain evidence="13 15">CHPA</strain>
    </source>
</reference>
<dbReference type="Proteomes" id="UP000578697">
    <property type="component" value="Unassembled WGS sequence"/>
</dbReference>
<dbReference type="SUPFAM" id="SSF51445">
    <property type="entry name" value="(Trans)glycosidases"/>
    <property type="match status" value="1"/>
</dbReference>
<dbReference type="GO" id="GO:0005737">
    <property type="term" value="C:cytoplasm"/>
    <property type="evidence" value="ECO:0007669"/>
    <property type="project" value="UniProtKB-SubCell"/>
</dbReference>
<evidence type="ECO:0000313" key="14">
    <source>
        <dbReference type="Proteomes" id="UP000578697"/>
    </source>
</evidence>
<dbReference type="EMBL" id="CP031517">
    <property type="protein sequence ID" value="QOS40800.1"/>
    <property type="molecule type" value="Genomic_DNA"/>
</dbReference>
<keyword evidence="14" id="KW-1185">Reference proteome</keyword>
<keyword evidence="6" id="KW-0963">Cytoplasm</keyword>
<evidence type="ECO:0000256" key="3">
    <source>
        <dbReference type="ARBA" id="ARBA00005684"/>
    </source>
</evidence>
<dbReference type="GO" id="GO:0004134">
    <property type="term" value="F:4-alpha-glucanotransferase activity"/>
    <property type="evidence" value="ECO:0007669"/>
    <property type="project" value="UniProtKB-EC"/>
</dbReference>
<evidence type="ECO:0000256" key="10">
    <source>
        <dbReference type="ARBA" id="ARBA00031423"/>
    </source>
</evidence>
<dbReference type="InterPro" id="IPR017853">
    <property type="entry name" value="GH"/>
</dbReference>
<evidence type="ECO:0000256" key="2">
    <source>
        <dbReference type="ARBA" id="ARBA00004496"/>
    </source>
</evidence>
<dbReference type="AlphaFoldDB" id="A0A840SEY8"/>
<dbReference type="InterPro" id="IPR003385">
    <property type="entry name" value="Glyco_hydro_77"/>
</dbReference>
<name>A0A840SEY8_9SPIR</name>
<sequence>MKKITGVTVTLASLYTKDCPGAGDFLALKDFADFCEKAGLKLIQLLPVNDTGTHSSPYSGLSAYALHPIYIRINALPEFQEAFEHDKTFAAAYKRFQKEFKYSPRFDYDKLLESKTTLLHLLYNYIDKKIQGKVKGVKGGSSYGEQFFLLTERFARKNKWLQAYAVFKNLKDDAMQSSWKSWPEELAHMDEKHIKLRWNNKALKISHNFFVWCQLRAHEQFKEAADYVKSKDILLKGDIPILMNEDSADCWAHPEYFNQELRAGSPPDGENPTGQNWGFPTYSWDKIAEDDFSWWKQRVKLASQYYSAFRIDHILGFFRIWAVSQKESTAFLGHTVPYAHISKTELEKAGFDEDRLKWLSQPHIPTKAIEDITWNHDEAVAVLEKLCDRVKTEELWNFKKEVTGDNFIFECRFFEDNDKDWYCKQKLAEYWRNRCLIEEPAASETESFYIPVYSYGSSTAWQTLNGEEKEKLEKIFKALHEEENKLWKEQALSVLTPITEETEMIPCAEDLGVNLECMGEVLKQLNILSLKVIRWNREWQKDGQPYIPFKDYPELSVATTSVHDSSTLRQWWNEEKASVEAFMKMCGPDSEAKSETSEEEKISVQNKFTSKEAAYVLEKCAGCSSAWFINPLQDYLFMDDSLYLEDENAERINVPGSVNSFNWTYRIPVSVEQLSENKELVEKIKKLCEIHSR</sequence>
<dbReference type="Gene3D" id="3.20.20.80">
    <property type="entry name" value="Glycosidases"/>
    <property type="match status" value="2"/>
</dbReference>
<dbReference type="GO" id="GO:0005975">
    <property type="term" value="P:carbohydrate metabolic process"/>
    <property type="evidence" value="ECO:0007669"/>
    <property type="project" value="InterPro"/>
</dbReference>
<keyword evidence="8 12" id="KW-0808">Transferase</keyword>
<dbReference type="PANTHER" id="PTHR32518">
    <property type="match status" value="1"/>
</dbReference>
<comment type="catalytic activity">
    <reaction evidence="1">
        <text>Transfers a segment of a (1-&gt;4)-alpha-D-glucan to a new position in an acceptor, which may be glucose or a (1-&gt;4)-alpha-D-glucan.</text>
        <dbReference type="EC" id="2.4.1.25"/>
    </reaction>
</comment>
<comment type="subcellular location">
    <subcellularLocation>
        <location evidence="2">Cytoplasm</location>
    </subcellularLocation>
</comment>
<accession>A0A840SEY8</accession>
<dbReference type="EC" id="2.4.1.25" evidence="4"/>
<protein>
    <recommendedName>
        <fullName evidence="5">4-alpha-glucanotransferase</fullName>
        <ecNumber evidence="4">2.4.1.25</ecNumber>
    </recommendedName>
    <alternativeName>
        <fullName evidence="10">Amylomaltase</fullName>
    </alternativeName>
    <alternativeName>
        <fullName evidence="11">Disproportionating enzyme</fullName>
    </alternativeName>
</protein>
<dbReference type="KEGG" id="trc:DYE49_10205"/>
<evidence type="ECO:0000256" key="9">
    <source>
        <dbReference type="ARBA" id="ARBA00023277"/>
    </source>
</evidence>
<dbReference type="Pfam" id="PF02446">
    <property type="entry name" value="Glyco_hydro_77"/>
    <property type="match status" value="1"/>
</dbReference>
<organism evidence="12 14">
    <name type="scientific">Treponema rectale</name>
    <dbReference type="NCBI Taxonomy" id="744512"/>
    <lineage>
        <taxon>Bacteria</taxon>
        <taxon>Pseudomonadati</taxon>
        <taxon>Spirochaetota</taxon>
        <taxon>Spirochaetia</taxon>
        <taxon>Spirochaetales</taxon>
        <taxon>Treponemataceae</taxon>
        <taxon>Treponema</taxon>
    </lineage>
</organism>
<evidence type="ECO:0000256" key="4">
    <source>
        <dbReference type="ARBA" id="ARBA00012560"/>
    </source>
</evidence>
<dbReference type="PANTHER" id="PTHR32518:SF3">
    <property type="entry name" value="4-ALPHA-GLUCANOTRANSFERASE"/>
    <property type="match status" value="1"/>
</dbReference>
<dbReference type="RefSeq" id="WP_184652728.1">
    <property type="nucleotide sequence ID" value="NZ_JACHFR010000002.1"/>
</dbReference>
<evidence type="ECO:0000256" key="6">
    <source>
        <dbReference type="ARBA" id="ARBA00022490"/>
    </source>
</evidence>
<evidence type="ECO:0000256" key="8">
    <source>
        <dbReference type="ARBA" id="ARBA00022679"/>
    </source>
</evidence>
<comment type="similarity">
    <text evidence="3">Belongs to the disproportionating enzyme family.</text>
</comment>
<keyword evidence="7 12" id="KW-0328">Glycosyltransferase</keyword>
<evidence type="ECO:0000256" key="7">
    <source>
        <dbReference type="ARBA" id="ARBA00022676"/>
    </source>
</evidence>
<reference evidence="12 14" key="2">
    <citation type="submission" date="2020-08" db="EMBL/GenBank/DDBJ databases">
        <title>Genomic Encyclopedia of Type Strains, Phase IV (KMG-IV): sequencing the most valuable type-strain genomes for metagenomic binning, comparative biology and taxonomic classification.</title>
        <authorList>
            <person name="Goeker M."/>
        </authorList>
    </citation>
    <scope>NUCLEOTIDE SEQUENCE [LARGE SCALE GENOMIC DNA]</scope>
    <source>
        <strain evidence="12 14">DSM 103679</strain>
    </source>
</reference>
<evidence type="ECO:0000313" key="13">
    <source>
        <dbReference type="EMBL" id="QOS40800.1"/>
    </source>
</evidence>
<evidence type="ECO:0000313" key="12">
    <source>
        <dbReference type="EMBL" id="MBB5219315.1"/>
    </source>
</evidence>
<gene>
    <name evidence="13" type="ORF">DYE49_10205</name>
    <name evidence="12" type="ORF">HNP77_001684</name>
</gene>
<dbReference type="EMBL" id="JACHFR010000002">
    <property type="protein sequence ID" value="MBB5219315.1"/>
    <property type="molecule type" value="Genomic_DNA"/>
</dbReference>
<proteinExistence type="inferred from homology"/>
<evidence type="ECO:0000256" key="1">
    <source>
        <dbReference type="ARBA" id="ARBA00000439"/>
    </source>
</evidence>
<dbReference type="Proteomes" id="UP000593591">
    <property type="component" value="Chromosome"/>
</dbReference>
<keyword evidence="9" id="KW-0119">Carbohydrate metabolism</keyword>